<sequence length="277" mass="31274">MSFSSPNIWLTDMQARAALVRIFNDACAEVTRQYAGRFLFFANLPLPFVDAAIEEAERAFMQAGCVGLGLCTHFAQYAITDERFASFYQYANQRKCLIFLHPDPRPEPGYIDSPAMAWTLGAPFQDTAALYQLLQSGLLERYPDIRWIVPHCGGVLPALAGRIDEIWQMNPDPHRDLAAPPSSYLRRHNVYVDCATPQVSLIRLAEDLYGEEHLLFGSDFPYIKSSLHDLRQAMQPILQLTQSGQTRQNILRPTRPLCSPLILAARYPCKPTLIMLA</sequence>
<dbReference type="GO" id="GO:0005737">
    <property type="term" value="C:cytoplasm"/>
    <property type="evidence" value="ECO:0007669"/>
    <property type="project" value="TreeGrafter"/>
</dbReference>
<dbReference type="PANTHER" id="PTHR21240">
    <property type="entry name" value="2-AMINO-3-CARBOXYLMUCONATE-6-SEMIALDEHYDE DECARBOXYLASE"/>
    <property type="match status" value="1"/>
</dbReference>
<dbReference type="KEGG" id="kbs:EPA93_26670"/>
<evidence type="ECO:0000259" key="2">
    <source>
        <dbReference type="Pfam" id="PF04909"/>
    </source>
</evidence>
<keyword evidence="3" id="KW-0378">Hydrolase</keyword>
<dbReference type="Pfam" id="PF04909">
    <property type="entry name" value="Amidohydro_2"/>
    <property type="match status" value="1"/>
</dbReference>
<accession>A0A4P6JUQ6</accession>
<evidence type="ECO:0000256" key="1">
    <source>
        <dbReference type="ARBA" id="ARBA00023239"/>
    </source>
</evidence>
<evidence type="ECO:0000313" key="4">
    <source>
        <dbReference type="Proteomes" id="UP000290365"/>
    </source>
</evidence>
<dbReference type="InterPro" id="IPR006680">
    <property type="entry name" value="Amidohydro-rel"/>
</dbReference>
<dbReference type="Gene3D" id="3.20.20.140">
    <property type="entry name" value="Metal-dependent hydrolases"/>
    <property type="match status" value="1"/>
</dbReference>
<dbReference type="EMBL" id="CP035758">
    <property type="protein sequence ID" value="QBD79377.1"/>
    <property type="molecule type" value="Genomic_DNA"/>
</dbReference>
<dbReference type="AlphaFoldDB" id="A0A4P6JUQ6"/>
<dbReference type="Proteomes" id="UP000290365">
    <property type="component" value="Chromosome"/>
</dbReference>
<dbReference type="GO" id="GO:0019748">
    <property type="term" value="P:secondary metabolic process"/>
    <property type="evidence" value="ECO:0007669"/>
    <property type="project" value="TreeGrafter"/>
</dbReference>
<keyword evidence="4" id="KW-1185">Reference proteome</keyword>
<proteinExistence type="predicted"/>
<dbReference type="OrthoDB" id="9777673at2"/>
<dbReference type="RefSeq" id="WP_129890430.1">
    <property type="nucleotide sequence ID" value="NZ_CP035758.1"/>
</dbReference>
<feature type="domain" description="Amidohydrolase-related" evidence="2">
    <location>
        <begin position="17"/>
        <end position="233"/>
    </location>
</feature>
<name>A0A4P6JUQ6_KTERU</name>
<dbReference type="GO" id="GO:0016787">
    <property type="term" value="F:hydrolase activity"/>
    <property type="evidence" value="ECO:0007669"/>
    <property type="project" value="UniProtKB-KW"/>
</dbReference>
<evidence type="ECO:0000313" key="3">
    <source>
        <dbReference type="EMBL" id="QBD79377.1"/>
    </source>
</evidence>
<keyword evidence="1" id="KW-0456">Lyase</keyword>
<reference evidence="3 4" key="1">
    <citation type="submission" date="2019-01" db="EMBL/GenBank/DDBJ databases">
        <title>Ktedonosporobacter rubrisoli SCAWS-G2.</title>
        <authorList>
            <person name="Huang Y."/>
            <person name="Yan B."/>
        </authorList>
    </citation>
    <scope>NUCLEOTIDE SEQUENCE [LARGE SCALE GENOMIC DNA]</scope>
    <source>
        <strain evidence="3 4">SCAWS-G2</strain>
    </source>
</reference>
<protein>
    <submittedName>
        <fullName evidence="3">Amidohydrolase</fullName>
    </submittedName>
</protein>
<organism evidence="3 4">
    <name type="scientific">Ktedonosporobacter rubrisoli</name>
    <dbReference type="NCBI Taxonomy" id="2509675"/>
    <lineage>
        <taxon>Bacteria</taxon>
        <taxon>Bacillati</taxon>
        <taxon>Chloroflexota</taxon>
        <taxon>Ktedonobacteria</taxon>
        <taxon>Ktedonobacterales</taxon>
        <taxon>Ktedonosporobacteraceae</taxon>
        <taxon>Ktedonosporobacter</taxon>
    </lineage>
</organism>
<dbReference type="InterPro" id="IPR032466">
    <property type="entry name" value="Metal_Hydrolase"/>
</dbReference>
<dbReference type="GO" id="GO:0016831">
    <property type="term" value="F:carboxy-lyase activity"/>
    <property type="evidence" value="ECO:0007669"/>
    <property type="project" value="InterPro"/>
</dbReference>
<dbReference type="InterPro" id="IPR032465">
    <property type="entry name" value="ACMSD"/>
</dbReference>
<dbReference type="SUPFAM" id="SSF51556">
    <property type="entry name" value="Metallo-dependent hydrolases"/>
    <property type="match status" value="1"/>
</dbReference>
<gene>
    <name evidence="3" type="ORF">EPA93_26670</name>
</gene>
<dbReference type="PANTHER" id="PTHR21240:SF28">
    <property type="entry name" value="ISO-OROTATE DECARBOXYLASE (EUROFUNG)"/>
    <property type="match status" value="1"/>
</dbReference>